<keyword evidence="1" id="KW-1133">Transmembrane helix</keyword>
<accession>A0A8S5NII6</accession>
<reference evidence="2" key="1">
    <citation type="journal article" date="2021" name="Proc. Natl. Acad. Sci. U.S.A.">
        <title>A Catalog of Tens of Thousands of Viruses from Human Metagenomes Reveals Hidden Associations with Chronic Diseases.</title>
        <authorList>
            <person name="Tisza M.J."/>
            <person name="Buck C.B."/>
        </authorList>
    </citation>
    <scope>NUCLEOTIDE SEQUENCE</scope>
    <source>
        <strain evidence="2">CttFh17</strain>
    </source>
</reference>
<keyword evidence="1" id="KW-0472">Membrane</keyword>
<feature type="transmembrane region" description="Helical" evidence="1">
    <location>
        <begin position="14"/>
        <end position="37"/>
    </location>
</feature>
<proteinExistence type="predicted"/>
<name>A0A8S5NII6_9CAUD</name>
<sequence>MTIFTTECKHPCRFILIFPTDGTILIWLITNSTYLFLAQGRPPLEKQSGRKTTTLIVY</sequence>
<evidence type="ECO:0000313" key="2">
    <source>
        <dbReference type="EMBL" id="DAD94489.1"/>
    </source>
</evidence>
<keyword evidence="1" id="KW-0812">Transmembrane</keyword>
<organism evidence="2">
    <name type="scientific">Siphoviridae sp. cttFh17</name>
    <dbReference type="NCBI Taxonomy" id="2826491"/>
    <lineage>
        <taxon>Viruses</taxon>
        <taxon>Duplodnaviria</taxon>
        <taxon>Heunggongvirae</taxon>
        <taxon>Uroviricota</taxon>
        <taxon>Caudoviricetes</taxon>
    </lineage>
</organism>
<protein>
    <submittedName>
        <fullName evidence="2">Uncharacterized protein</fullName>
    </submittedName>
</protein>
<dbReference type="EMBL" id="BK015176">
    <property type="protein sequence ID" value="DAD94489.1"/>
    <property type="molecule type" value="Genomic_DNA"/>
</dbReference>
<evidence type="ECO:0000256" key="1">
    <source>
        <dbReference type="SAM" id="Phobius"/>
    </source>
</evidence>